<dbReference type="AlphaFoldDB" id="A0A1F6DL52"/>
<dbReference type="Proteomes" id="UP000176511">
    <property type="component" value="Unassembled WGS sequence"/>
</dbReference>
<accession>A0A1F6DL52</accession>
<name>A0A1F6DL52_9BACT</name>
<sequence>MKDLSWQPHRFLVFVGTILAFLVFVLASVGMYEGALSRRISTLEDATRTLARSTTNLPDALTSTLHARHATVITHDAGVVTVLRAATLLDSGVVSSQSDTLSSLYPKVSATQLRDVSLRGDVTMLGRMQGSLGDVVVFAVRLSNTRETLIVSYDAAPLARHVASAAALPLALFALLYALGAVLYFYLRYRVRRLTSEQEYIALLAHDMRLPIVGLSWALSFIRSGAKRKGIKREELLESMDKATTMLDDWMRRVIDHSREARGGRALPDVRTMLDVREILDNTRAMFVLYAHARGIVLEYGAVPEHIPVVGSRETIERAFVQLFSFLIQNDAIHESLIISYKAGKHVHEFAFAGLEPFEASPRGLLLAQELITSQGGAVNVHIEHDAPVVTVRLPRGTK</sequence>
<feature type="transmembrane region" description="Helical" evidence="1">
    <location>
        <begin position="166"/>
        <end position="187"/>
    </location>
</feature>
<keyword evidence="1" id="KW-1133">Transmembrane helix</keyword>
<proteinExistence type="predicted"/>
<feature type="transmembrane region" description="Helical" evidence="1">
    <location>
        <begin position="12"/>
        <end position="32"/>
    </location>
</feature>
<reference evidence="2 3" key="1">
    <citation type="journal article" date="2016" name="Nat. Commun.">
        <title>Thousands of microbial genomes shed light on interconnected biogeochemical processes in an aquifer system.</title>
        <authorList>
            <person name="Anantharaman K."/>
            <person name="Brown C.T."/>
            <person name="Hug L.A."/>
            <person name="Sharon I."/>
            <person name="Castelle C.J."/>
            <person name="Probst A.J."/>
            <person name="Thomas B.C."/>
            <person name="Singh A."/>
            <person name="Wilkins M.J."/>
            <person name="Karaoz U."/>
            <person name="Brodie E.L."/>
            <person name="Williams K.H."/>
            <person name="Hubbard S.S."/>
            <person name="Banfield J.F."/>
        </authorList>
    </citation>
    <scope>NUCLEOTIDE SEQUENCE [LARGE SCALE GENOMIC DNA]</scope>
</reference>
<evidence type="ECO:0000313" key="2">
    <source>
        <dbReference type="EMBL" id="OGG62123.1"/>
    </source>
</evidence>
<organism evidence="2 3">
    <name type="scientific">Candidatus Kaiserbacteria bacterium RIFCSPHIGHO2_02_FULL_49_34</name>
    <dbReference type="NCBI Taxonomy" id="1798491"/>
    <lineage>
        <taxon>Bacteria</taxon>
        <taxon>Candidatus Kaiseribacteriota</taxon>
    </lineage>
</organism>
<comment type="caution">
    <text evidence="2">The sequence shown here is derived from an EMBL/GenBank/DDBJ whole genome shotgun (WGS) entry which is preliminary data.</text>
</comment>
<keyword evidence="1" id="KW-0472">Membrane</keyword>
<gene>
    <name evidence="2" type="ORF">A3C87_01780</name>
</gene>
<dbReference type="EMBL" id="MFLE01000010">
    <property type="protein sequence ID" value="OGG62123.1"/>
    <property type="molecule type" value="Genomic_DNA"/>
</dbReference>
<protein>
    <submittedName>
        <fullName evidence="2">Uncharacterized protein</fullName>
    </submittedName>
</protein>
<evidence type="ECO:0000256" key="1">
    <source>
        <dbReference type="SAM" id="Phobius"/>
    </source>
</evidence>
<keyword evidence="1" id="KW-0812">Transmembrane</keyword>
<evidence type="ECO:0000313" key="3">
    <source>
        <dbReference type="Proteomes" id="UP000176511"/>
    </source>
</evidence>
<dbReference type="STRING" id="1798491.A3C87_01780"/>